<evidence type="ECO:0000256" key="5">
    <source>
        <dbReference type="ARBA" id="ARBA00023136"/>
    </source>
</evidence>
<keyword evidence="6" id="KW-0066">ATP synthesis</keyword>
<evidence type="ECO:0000313" key="8">
    <source>
        <dbReference type="Proteomes" id="UP000034543"/>
    </source>
</evidence>
<evidence type="ECO:0000256" key="2">
    <source>
        <dbReference type="ARBA" id="ARBA00022448"/>
    </source>
</evidence>
<organism evidence="7 8">
    <name type="scientific">Candidatus Gottesmanbacteria bacterium GW2011_GWA1_43_11</name>
    <dbReference type="NCBI Taxonomy" id="1618436"/>
    <lineage>
        <taxon>Bacteria</taxon>
        <taxon>Candidatus Gottesmaniibacteriota</taxon>
    </lineage>
</organism>
<keyword evidence="2" id="KW-0813">Transport</keyword>
<sequence>MKYSDFFEFIKTTSERDQVVAELEQWQNNLYESKDRAGEVTLDVNILQWVNVQPDQAKAIKELISLLTAVTGIEITVACDLPEKSLKKIHASVVTLLKIPCILKITIDPVIVGGAQITFQGKYFDGSLAKKCDEYFNLHRKQIIAQLKPQPGNEKLQ</sequence>
<keyword evidence="4" id="KW-0406">Ion transport</keyword>
<dbReference type="STRING" id="1618436.UV59_C0003G0019"/>
<dbReference type="GO" id="GO:0046933">
    <property type="term" value="F:proton-transporting ATP synthase activity, rotational mechanism"/>
    <property type="evidence" value="ECO:0007669"/>
    <property type="project" value="InterPro"/>
</dbReference>
<evidence type="ECO:0000313" key="7">
    <source>
        <dbReference type="EMBL" id="KKS86024.1"/>
    </source>
</evidence>
<dbReference type="GO" id="GO:0016020">
    <property type="term" value="C:membrane"/>
    <property type="evidence" value="ECO:0007669"/>
    <property type="project" value="UniProtKB-SubCell"/>
</dbReference>
<dbReference type="AlphaFoldDB" id="A0A0G1CKJ3"/>
<dbReference type="Proteomes" id="UP000034543">
    <property type="component" value="Unassembled WGS sequence"/>
</dbReference>
<accession>A0A0G1CKJ3</accession>
<comment type="caution">
    <text evidence="7">The sequence shown here is derived from an EMBL/GenBank/DDBJ whole genome shotgun (WGS) entry which is preliminary data.</text>
</comment>
<dbReference type="EMBL" id="LCFB01000003">
    <property type="protein sequence ID" value="KKS86024.1"/>
    <property type="molecule type" value="Genomic_DNA"/>
</dbReference>
<proteinExistence type="predicted"/>
<evidence type="ECO:0000256" key="4">
    <source>
        <dbReference type="ARBA" id="ARBA00023065"/>
    </source>
</evidence>
<keyword evidence="3" id="KW-0375">Hydrogen ion transport</keyword>
<gene>
    <name evidence="7" type="ORF">UV59_C0003G0019</name>
</gene>
<dbReference type="InterPro" id="IPR000711">
    <property type="entry name" value="ATPase_OSCP/dsu"/>
</dbReference>
<reference evidence="7 8" key="1">
    <citation type="journal article" date="2015" name="Nature">
        <title>rRNA introns, odd ribosomes, and small enigmatic genomes across a large radiation of phyla.</title>
        <authorList>
            <person name="Brown C.T."/>
            <person name="Hug L.A."/>
            <person name="Thomas B.C."/>
            <person name="Sharon I."/>
            <person name="Castelle C.J."/>
            <person name="Singh A."/>
            <person name="Wilkins M.J."/>
            <person name="Williams K.H."/>
            <person name="Banfield J.F."/>
        </authorList>
    </citation>
    <scope>NUCLEOTIDE SEQUENCE [LARGE SCALE GENOMIC DNA]</scope>
</reference>
<comment type="subcellular location">
    <subcellularLocation>
        <location evidence="1">Membrane</location>
    </subcellularLocation>
</comment>
<dbReference type="Pfam" id="PF00213">
    <property type="entry name" value="OSCP"/>
    <property type="match status" value="1"/>
</dbReference>
<keyword evidence="5" id="KW-0472">Membrane</keyword>
<evidence type="ECO:0000256" key="6">
    <source>
        <dbReference type="ARBA" id="ARBA00023310"/>
    </source>
</evidence>
<name>A0A0G1CKJ3_9BACT</name>
<protein>
    <submittedName>
        <fullName evidence="7">Uncharacterized protein</fullName>
    </submittedName>
</protein>
<evidence type="ECO:0000256" key="1">
    <source>
        <dbReference type="ARBA" id="ARBA00004370"/>
    </source>
</evidence>
<evidence type="ECO:0000256" key="3">
    <source>
        <dbReference type="ARBA" id="ARBA00022781"/>
    </source>
</evidence>